<sequence length="176" mass="17678">MGDIVIYKVCTGTGKRRDVHRNYQGTGLRHAITTGGHDVWTVVASDIRRPGQELLAMQVLITGTSTVSLISSSLLPRWCSIAGSKLMGAAHIDLMLFDRALAAPRPVATVVASTAKTTGSSTPAASTNQDSSGSPSNSLSASSPTAPSSTGGLSTGVAAGIGAGVEAAALLLAFGG</sequence>
<evidence type="ECO:0000313" key="2">
    <source>
        <dbReference type="EMBL" id="POS75165.1"/>
    </source>
</evidence>
<accession>A0A2P5HY49</accession>
<dbReference type="Proteomes" id="UP000094444">
    <property type="component" value="Unassembled WGS sequence"/>
</dbReference>
<protein>
    <submittedName>
        <fullName evidence="2">Uncharacterized protein</fullName>
    </submittedName>
</protein>
<keyword evidence="3" id="KW-1185">Reference proteome</keyword>
<dbReference type="EMBL" id="MAVT02000522">
    <property type="protein sequence ID" value="POS75165.1"/>
    <property type="molecule type" value="Genomic_DNA"/>
</dbReference>
<proteinExistence type="predicted"/>
<organism evidence="2 3">
    <name type="scientific">Diaporthe helianthi</name>
    <dbReference type="NCBI Taxonomy" id="158607"/>
    <lineage>
        <taxon>Eukaryota</taxon>
        <taxon>Fungi</taxon>
        <taxon>Dikarya</taxon>
        <taxon>Ascomycota</taxon>
        <taxon>Pezizomycotina</taxon>
        <taxon>Sordariomycetes</taxon>
        <taxon>Sordariomycetidae</taxon>
        <taxon>Diaporthales</taxon>
        <taxon>Diaporthaceae</taxon>
        <taxon>Diaporthe</taxon>
    </lineage>
</organism>
<comment type="caution">
    <text evidence="2">The sequence shown here is derived from an EMBL/GenBank/DDBJ whole genome shotgun (WGS) entry which is preliminary data.</text>
</comment>
<name>A0A2P5HY49_DIAHE</name>
<feature type="region of interest" description="Disordered" evidence="1">
    <location>
        <begin position="114"/>
        <end position="148"/>
    </location>
</feature>
<reference evidence="2" key="1">
    <citation type="submission" date="2017-09" db="EMBL/GenBank/DDBJ databases">
        <title>Polyketide synthases of a Diaporthe helianthi virulent isolate.</title>
        <authorList>
            <person name="Baroncelli R."/>
        </authorList>
    </citation>
    <scope>NUCLEOTIDE SEQUENCE [LARGE SCALE GENOMIC DNA]</scope>
    <source>
        <strain evidence="2">7/96</strain>
    </source>
</reference>
<dbReference type="AlphaFoldDB" id="A0A2P5HY49"/>
<dbReference type="OrthoDB" id="10648288at2759"/>
<gene>
    <name evidence="2" type="ORF">DHEL01_v206451</name>
</gene>
<evidence type="ECO:0000313" key="3">
    <source>
        <dbReference type="Proteomes" id="UP000094444"/>
    </source>
</evidence>
<evidence type="ECO:0000256" key="1">
    <source>
        <dbReference type="SAM" id="MobiDB-lite"/>
    </source>
</evidence>
<dbReference type="InParanoid" id="A0A2P5HY49"/>